<dbReference type="SFLD" id="SFLDS00003">
    <property type="entry name" value="Haloacid_Dehalogenase"/>
    <property type="match status" value="1"/>
</dbReference>
<keyword evidence="2" id="KW-1185">Reference proteome</keyword>
<gene>
    <name evidence="1" type="ORF">ACFQWB_15400</name>
</gene>
<dbReference type="RefSeq" id="WP_246068058.1">
    <property type="nucleotide sequence ID" value="NZ_JBHTGQ010000041.1"/>
</dbReference>
<proteinExistence type="predicted"/>
<name>A0ABW2V584_9BACL</name>
<dbReference type="Proteomes" id="UP001596528">
    <property type="component" value="Unassembled WGS sequence"/>
</dbReference>
<protein>
    <submittedName>
        <fullName evidence="1">HAD family hydrolase</fullName>
        <ecNumber evidence="1">3.-.-.-</ecNumber>
    </submittedName>
</protein>
<dbReference type="GO" id="GO:0016787">
    <property type="term" value="F:hydrolase activity"/>
    <property type="evidence" value="ECO:0007669"/>
    <property type="project" value="UniProtKB-KW"/>
</dbReference>
<dbReference type="InterPro" id="IPR050155">
    <property type="entry name" value="HAD-like_hydrolase_sf"/>
</dbReference>
<reference evidence="2" key="1">
    <citation type="journal article" date="2019" name="Int. J. Syst. Evol. Microbiol.">
        <title>The Global Catalogue of Microorganisms (GCM) 10K type strain sequencing project: providing services to taxonomists for standard genome sequencing and annotation.</title>
        <authorList>
            <consortium name="The Broad Institute Genomics Platform"/>
            <consortium name="The Broad Institute Genome Sequencing Center for Infectious Disease"/>
            <person name="Wu L."/>
            <person name="Ma J."/>
        </authorList>
    </citation>
    <scope>NUCLEOTIDE SEQUENCE [LARGE SCALE GENOMIC DNA]</scope>
    <source>
        <strain evidence="2">JCM 18657</strain>
    </source>
</reference>
<dbReference type="InterPro" id="IPR036412">
    <property type="entry name" value="HAD-like_sf"/>
</dbReference>
<dbReference type="Pfam" id="PF13419">
    <property type="entry name" value="HAD_2"/>
    <property type="match status" value="1"/>
</dbReference>
<organism evidence="1 2">
    <name type="scientific">Paenibacillus thermoaerophilus</name>
    <dbReference type="NCBI Taxonomy" id="1215385"/>
    <lineage>
        <taxon>Bacteria</taxon>
        <taxon>Bacillati</taxon>
        <taxon>Bacillota</taxon>
        <taxon>Bacilli</taxon>
        <taxon>Bacillales</taxon>
        <taxon>Paenibacillaceae</taxon>
        <taxon>Paenibacillus</taxon>
    </lineage>
</organism>
<dbReference type="InterPro" id="IPR041492">
    <property type="entry name" value="HAD_2"/>
</dbReference>
<dbReference type="PANTHER" id="PTHR43434:SF1">
    <property type="entry name" value="PHOSPHOGLYCOLATE PHOSPHATASE"/>
    <property type="match status" value="1"/>
</dbReference>
<dbReference type="PANTHER" id="PTHR43434">
    <property type="entry name" value="PHOSPHOGLYCOLATE PHOSPHATASE"/>
    <property type="match status" value="1"/>
</dbReference>
<dbReference type="InterPro" id="IPR023214">
    <property type="entry name" value="HAD_sf"/>
</dbReference>
<dbReference type="Gene3D" id="1.10.150.240">
    <property type="entry name" value="Putative phosphatase, domain 2"/>
    <property type="match status" value="1"/>
</dbReference>
<evidence type="ECO:0000313" key="2">
    <source>
        <dbReference type="Proteomes" id="UP001596528"/>
    </source>
</evidence>
<comment type="caution">
    <text evidence="1">The sequence shown here is derived from an EMBL/GenBank/DDBJ whole genome shotgun (WGS) entry which is preliminary data.</text>
</comment>
<dbReference type="Gene3D" id="3.40.50.1000">
    <property type="entry name" value="HAD superfamily/HAD-like"/>
    <property type="match status" value="1"/>
</dbReference>
<keyword evidence="1" id="KW-0378">Hydrolase</keyword>
<sequence length="228" mass="24708">MIRQDAARGRGTKIRGILFDMDNTLLCSRIDYAAMKRDVYAYLSGGGWVPADLRLDGYTTSMLIDEAVRNGMPERSYREAIAMAAGHELAGMEGAGLEPGAAELLESLRGKYVLAVVTNNSEPAAVRALEWTGIRSCFDLVVGRERMKEMKPSASGFLTAMSFFPGIRPEEWVALGDSWIDGKAALDAGVPFVSYRASAEEMIGRGVRPVASVDSLAQFGEWLEGEGS</sequence>
<dbReference type="SFLD" id="SFLDG01129">
    <property type="entry name" value="C1.5:_HAD__Beta-PGM__Phosphata"/>
    <property type="match status" value="1"/>
</dbReference>
<dbReference type="SUPFAM" id="SSF56784">
    <property type="entry name" value="HAD-like"/>
    <property type="match status" value="1"/>
</dbReference>
<accession>A0ABW2V584</accession>
<dbReference type="InterPro" id="IPR023198">
    <property type="entry name" value="PGP-like_dom2"/>
</dbReference>
<dbReference type="EMBL" id="JBHTGQ010000041">
    <property type="protein sequence ID" value="MFC7751304.1"/>
    <property type="molecule type" value="Genomic_DNA"/>
</dbReference>
<evidence type="ECO:0000313" key="1">
    <source>
        <dbReference type="EMBL" id="MFC7751304.1"/>
    </source>
</evidence>
<dbReference type="EC" id="3.-.-.-" evidence="1"/>